<sequence>MWFSDKMIIQISLTIGLAYLRQQGTTKQEVLEQLINQSQKIQLPYDQFAGNLIIFKKSNAILKKFRFIQIILRVFDSRLN</sequence>
<dbReference type="AlphaFoldDB" id="A0A8S1XAH8"/>
<dbReference type="Proteomes" id="UP000683925">
    <property type="component" value="Unassembled WGS sequence"/>
</dbReference>
<reference evidence="1" key="1">
    <citation type="submission" date="2021-01" db="EMBL/GenBank/DDBJ databases">
        <authorList>
            <consortium name="Genoscope - CEA"/>
            <person name="William W."/>
        </authorList>
    </citation>
    <scope>NUCLEOTIDE SEQUENCE</scope>
</reference>
<organism evidence="1 2">
    <name type="scientific">Paramecium octaurelia</name>
    <dbReference type="NCBI Taxonomy" id="43137"/>
    <lineage>
        <taxon>Eukaryota</taxon>
        <taxon>Sar</taxon>
        <taxon>Alveolata</taxon>
        <taxon>Ciliophora</taxon>
        <taxon>Intramacronucleata</taxon>
        <taxon>Oligohymenophorea</taxon>
        <taxon>Peniculida</taxon>
        <taxon>Parameciidae</taxon>
        <taxon>Paramecium</taxon>
    </lineage>
</organism>
<name>A0A8S1XAH8_PAROT</name>
<evidence type="ECO:0000313" key="2">
    <source>
        <dbReference type="Proteomes" id="UP000683925"/>
    </source>
</evidence>
<keyword evidence="2" id="KW-1185">Reference proteome</keyword>
<comment type="caution">
    <text evidence="1">The sequence shown here is derived from an EMBL/GenBank/DDBJ whole genome shotgun (WGS) entry which is preliminary data.</text>
</comment>
<evidence type="ECO:0000313" key="1">
    <source>
        <dbReference type="EMBL" id="CAD8198008.1"/>
    </source>
</evidence>
<gene>
    <name evidence="1" type="ORF">POCTA_138.1.T1150197</name>
</gene>
<proteinExistence type="predicted"/>
<protein>
    <submittedName>
        <fullName evidence="1">Uncharacterized protein</fullName>
    </submittedName>
</protein>
<accession>A0A8S1XAH8</accession>
<dbReference type="EMBL" id="CAJJDP010000115">
    <property type="protein sequence ID" value="CAD8198008.1"/>
    <property type="molecule type" value="Genomic_DNA"/>
</dbReference>